<reference evidence="1 2" key="1">
    <citation type="submission" date="2024-02" db="EMBL/GenBank/DDBJ databases">
        <title>de novo genome assembly of Solanum bulbocastanum strain 11H21.</title>
        <authorList>
            <person name="Hosaka A.J."/>
        </authorList>
    </citation>
    <scope>NUCLEOTIDE SEQUENCE [LARGE SCALE GENOMIC DNA]</scope>
    <source>
        <tissue evidence="1">Young leaves</tissue>
    </source>
</reference>
<dbReference type="AlphaFoldDB" id="A0AAN8SY70"/>
<proteinExistence type="predicted"/>
<sequence>MDSINSNLRLVKSIVVKRNATYSEGLTSLGELIEHGDKRKATYSEGLASLGELIEHGDSSLGMEDCSVFLIEVVVWDLLSVIYIACNVRIYIVE</sequence>
<keyword evidence="2" id="KW-1185">Reference proteome</keyword>
<dbReference type="Proteomes" id="UP001371456">
    <property type="component" value="Unassembled WGS sequence"/>
</dbReference>
<comment type="caution">
    <text evidence="1">The sequence shown here is derived from an EMBL/GenBank/DDBJ whole genome shotgun (WGS) entry which is preliminary data.</text>
</comment>
<dbReference type="EMBL" id="JBANQN010000012">
    <property type="protein sequence ID" value="KAK6774518.1"/>
    <property type="molecule type" value="Genomic_DNA"/>
</dbReference>
<name>A0AAN8SY70_SOLBU</name>
<protein>
    <submittedName>
        <fullName evidence="1">Uncharacterized protein</fullName>
    </submittedName>
</protein>
<evidence type="ECO:0000313" key="1">
    <source>
        <dbReference type="EMBL" id="KAK6774518.1"/>
    </source>
</evidence>
<gene>
    <name evidence="1" type="ORF">RDI58_029757</name>
</gene>
<organism evidence="1 2">
    <name type="scientific">Solanum bulbocastanum</name>
    <name type="common">Wild potato</name>
    <dbReference type="NCBI Taxonomy" id="147425"/>
    <lineage>
        <taxon>Eukaryota</taxon>
        <taxon>Viridiplantae</taxon>
        <taxon>Streptophyta</taxon>
        <taxon>Embryophyta</taxon>
        <taxon>Tracheophyta</taxon>
        <taxon>Spermatophyta</taxon>
        <taxon>Magnoliopsida</taxon>
        <taxon>eudicotyledons</taxon>
        <taxon>Gunneridae</taxon>
        <taxon>Pentapetalae</taxon>
        <taxon>asterids</taxon>
        <taxon>lamiids</taxon>
        <taxon>Solanales</taxon>
        <taxon>Solanaceae</taxon>
        <taxon>Solanoideae</taxon>
        <taxon>Solaneae</taxon>
        <taxon>Solanum</taxon>
    </lineage>
</organism>
<evidence type="ECO:0000313" key="2">
    <source>
        <dbReference type="Proteomes" id="UP001371456"/>
    </source>
</evidence>
<accession>A0AAN8SY70</accession>